<dbReference type="Proteomes" id="UP000650081">
    <property type="component" value="Unassembled WGS sequence"/>
</dbReference>
<dbReference type="HAMAP" id="MF_00040">
    <property type="entry name" value="RRF"/>
    <property type="match status" value="1"/>
</dbReference>
<dbReference type="EMBL" id="JACSIT010000152">
    <property type="protein sequence ID" value="MBC6996277.1"/>
    <property type="molecule type" value="Genomic_DNA"/>
</dbReference>
<dbReference type="FunFam" id="3.30.1360.40:FF:000001">
    <property type="entry name" value="Ribosome-recycling factor"/>
    <property type="match status" value="1"/>
</dbReference>
<reference evidence="8" key="1">
    <citation type="submission" date="2020-08" db="EMBL/GenBank/DDBJ databases">
        <title>Lewinella bacteria from marine environments.</title>
        <authorList>
            <person name="Zhong Y."/>
        </authorList>
    </citation>
    <scope>NUCLEOTIDE SEQUENCE</scope>
    <source>
        <strain evidence="8">KCTC 42187</strain>
    </source>
</reference>
<dbReference type="NCBIfam" id="TIGR00496">
    <property type="entry name" value="frr"/>
    <property type="match status" value="1"/>
</dbReference>
<accession>A0A923PT20</accession>
<proteinExistence type="inferred from homology"/>
<dbReference type="InterPro" id="IPR036191">
    <property type="entry name" value="RRF_sf"/>
</dbReference>
<keyword evidence="9" id="KW-1185">Reference proteome</keyword>
<dbReference type="SUPFAM" id="SSF55194">
    <property type="entry name" value="Ribosome recycling factor, RRF"/>
    <property type="match status" value="1"/>
</dbReference>
<evidence type="ECO:0000256" key="2">
    <source>
        <dbReference type="ARBA" id="ARBA00005912"/>
    </source>
</evidence>
<dbReference type="RefSeq" id="WP_187468290.1">
    <property type="nucleotide sequence ID" value="NZ_JACSIT010000152.1"/>
</dbReference>
<evidence type="ECO:0000256" key="5">
    <source>
        <dbReference type="ARBA" id="ARBA00025050"/>
    </source>
</evidence>
<evidence type="ECO:0000256" key="6">
    <source>
        <dbReference type="HAMAP-Rule" id="MF_00040"/>
    </source>
</evidence>
<comment type="caution">
    <text evidence="8">The sequence shown here is derived from an EMBL/GenBank/DDBJ whole genome shotgun (WGS) entry which is preliminary data.</text>
</comment>
<evidence type="ECO:0000256" key="3">
    <source>
        <dbReference type="ARBA" id="ARBA00022490"/>
    </source>
</evidence>
<dbReference type="Gene3D" id="3.30.1360.40">
    <property type="match status" value="1"/>
</dbReference>
<sequence>MEELLSDKLEEAKILMEGAIEHLERELLKVRTGKASPAMLNGLMVTYYGAPTPLQQVANIATADSRTLTIQPFDKNAIGGIEKAIFEANLGVTPQNDGQLIRINIPPLTEERRQQMAKQVKAEGEDAKITVRNIRRDAMEAIKKEVKNGYPEDEGKTREEEVQSWVNGFNKKIDEVVENKTREVTTL</sequence>
<dbReference type="GO" id="GO:0005737">
    <property type="term" value="C:cytoplasm"/>
    <property type="evidence" value="ECO:0007669"/>
    <property type="project" value="UniProtKB-SubCell"/>
</dbReference>
<dbReference type="Gene3D" id="1.10.132.20">
    <property type="entry name" value="Ribosome-recycling factor"/>
    <property type="match status" value="1"/>
</dbReference>
<dbReference type="PANTHER" id="PTHR20982">
    <property type="entry name" value="RIBOSOME RECYCLING FACTOR"/>
    <property type="match status" value="1"/>
</dbReference>
<dbReference type="CDD" id="cd00520">
    <property type="entry name" value="RRF"/>
    <property type="match status" value="1"/>
</dbReference>
<dbReference type="InterPro" id="IPR002661">
    <property type="entry name" value="Ribosome_recyc_fac"/>
</dbReference>
<feature type="domain" description="Ribosome recycling factor" evidence="7">
    <location>
        <begin position="23"/>
        <end position="184"/>
    </location>
</feature>
<dbReference type="GO" id="GO:0043023">
    <property type="term" value="F:ribosomal large subunit binding"/>
    <property type="evidence" value="ECO:0007669"/>
    <property type="project" value="TreeGrafter"/>
</dbReference>
<comment type="similarity">
    <text evidence="2 6">Belongs to the RRF family.</text>
</comment>
<comment type="function">
    <text evidence="5 6">Responsible for the release of ribosomes from messenger RNA at the termination of protein biosynthesis. May increase the efficiency of translation by recycling ribosomes from one round of translation to another.</text>
</comment>
<gene>
    <name evidence="6 8" type="primary">frr</name>
    <name evidence="8" type="ORF">H9S92_19050</name>
</gene>
<dbReference type="Pfam" id="PF01765">
    <property type="entry name" value="RRF"/>
    <property type="match status" value="1"/>
</dbReference>
<organism evidence="8 9">
    <name type="scientific">Neolewinella lacunae</name>
    <dbReference type="NCBI Taxonomy" id="1517758"/>
    <lineage>
        <taxon>Bacteria</taxon>
        <taxon>Pseudomonadati</taxon>
        <taxon>Bacteroidota</taxon>
        <taxon>Saprospiria</taxon>
        <taxon>Saprospirales</taxon>
        <taxon>Lewinellaceae</taxon>
        <taxon>Neolewinella</taxon>
    </lineage>
</organism>
<evidence type="ECO:0000256" key="1">
    <source>
        <dbReference type="ARBA" id="ARBA00004496"/>
    </source>
</evidence>
<evidence type="ECO:0000256" key="4">
    <source>
        <dbReference type="ARBA" id="ARBA00022917"/>
    </source>
</evidence>
<evidence type="ECO:0000313" key="9">
    <source>
        <dbReference type="Proteomes" id="UP000650081"/>
    </source>
</evidence>
<evidence type="ECO:0000313" key="8">
    <source>
        <dbReference type="EMBL" id="MBC6996277.1"/>
    </source>
</evidence>
<dbReference type="FunFam" id="1.10.132.20:FF:000001">
    <property type="entry name" value="Ribosome-recycling factor"/>
    <property type="match status" value="1"/>
</dbReference>
<protein>
    <recommendedName>
        <fullName evidence="6">Ribosome-recycling factor</fullName>
        <shortName evidence="6">RRF</shortName>
    </recommendedName>
    <alternativeName>
        <fullName evidence="6">Ribosome-releasing factor</fullName>
    </alternativeName>
</protein>
<evidence type="ECO:0000259" key="7">
    <source>
        <dbReference type="Pfam" id="PF01765"/>
    </source>
</evidence>
<dbReference type="GO" id="GO:0006415">
    <property type="term" value="P:translational termination"/>
    <property type="evidence" value="ECO:0007669"/>
    <property type="project" value="UniProtKB-UniRule"/>
</dbReference>
<dbReference type="AlphaFoldDB" id="A0A923PT20"/>
<name>A0A923PT20_9BACT</name>
<dbReference type="InterPro" id="IPR023584">
    <property type="entry name" value="Ribosome_recyc_fac_dom"/>
</dbReference>
<comment type="subcellular location">
    <subcellularLocation>
        <location evidence="1 6">Cytoplasm</location>
    </subcellularLocation>
</comment>
<dbReference type="PANTHER" id="PTHR20982:SF3">
    <property type="entry name" value="MITOCHONDRIAL RIBOSOME RECYCLING FACTOR PSEUDO 1"/>
    <property type="match status" value="1"/>
</dbReference>
<keyword evidence="3 6" id="KW-0963">Cytoplasm</keyword>
<keyword evidence="4 6" id="KW-0648">Protein biosynthesis</keyword>